<evidence type="ECO:0000313" key="2">
    <source>
        <dbReference type="EMBL" id="MBR7829990.1"/>
    </source>
</evidence>
<dbReference type="AlphaFoldDB" id="A0A941EG63"/>
<dbReference type="RefSeq" id="WP_212521122.1">
    <property type="nucleotide sequence ID" value="NZ_JAGSOH010000109.1"/>
</dbReference>
<protein>
    <submittedName>
        <fullName evidence="2">Uncharacterized protein</fullName>
    </submittedName>
</protein>
<organism evidence="2 3">
    <name type="scientific">Actinospica acidithermotolerans</name>
    <dbReference type="NCBI Taxonomy" id="2828514"/>
    <lineage>
        <taxon>Bacteria</taxon>
        <taxon>Bacillati</taxon>
        <taxon>Actinomycetota</taxon>
        <taxon>Actinomycetes</taxon>
        <taxon>Catenulisporales</taxon>
        <taxon>Actinospicaceae</taxon>
        <taxon>Actinospica</taxon>
    </lineage>
</organism>
<sequence>MAVADSVDTARLIAAALITGWGLLAIGMGSIIWTNFGGVADFGARRLARMARGLEEAHRRATVRAYRRHGGFWMALGAGAVLCGMLAFLWAVT</sequence>
<accession>A0A941EG63</accession>
<reference evidence="2" key="1">
    <citation type="submission" date="2021-04" db="EMBL/GenBank/DDBJ databases">
        <title>Genome based classification of Actinospica acidithermotolerans sp. nov., an actinobacterium isolated from an Indonesian hot spring.</title>
        <authorList>
            <person name="Kusuma A.B."/>
            <person name="Putra K.E."/>
            <person name="Nafisah S."/>
            <person name="Loh J."/>
            <person name="Nouioui I."/>
            <person name="Goodfellow M."/>
        </authorList>
    </citation>
    <scope>NUCLEOTIDE SEQUENCE</scope>
    <source>
        <strain evidence="2">MGRD01-02</strain>
    </source>
</reference>
<gene>
    <name evidence="2" type="ORF">KDK95_27050</name>
</gene>
<evidence type="ECO:0000256" key="1">
    <source>
        <dbReference type="SAM" id="Phobius"/>
    </source>
</evidence>
<feature type="transmembrane region" description="Helical" evidence="1">
    <location>
        <begin position="12"/>
        <end position="36"/>
    </location>
</feature>
<dbReference type="EMBL" id="JAGSOH010000109">
    <property type="protein sequence ID" value="MBR7829990.1"/>
    <property type="molecule type" value="Genomic_DNA"/>
</dbReference>
<evidence type="ECO:0000313" key="3">
    <source>
        <dbReference type="Proteomes" id="UP000676325"/>
    </source>
</evidence>
<feature type="transmembrane region" description="Helical" evidence="1">
    <location>
        <begin position="70"/>
        <end position="92"/>
    </location>
</feature>
<proteinExistence type="predicted"/>
<keyword evidence="1" id="KW-0472">Membrane</keyword>
<dbReference type="Proteomes" id="UP000676325">
    <property type="component" value="Unassembled WGS sequence"/>
</dbReference>
<name>A0A941EG63_9ACTN</name>
<keyword evidence="3" id="KW-1185">Reference proteome</keyword>
<keyword evidence="1" id="KW-1133">Transmembrane helix</keyword>
<keyword evidence="1" id="KW-0812">Transmembrane</keyword>
<comment type="caution">
    <text evidence="2">The sequence shown here is derived from an EMBL/GenBank/DDBJ whole genome shotgun (WGS) entry which is preliminary data.</text>
</comment>